<dbReference type="VEuPathDB" id="FungiDB:PABG_12335"/>
<dbReference type="VEuPathDB" id="FungiDB:PADG_07862"/>
<dbReference type="GO" id="GO:0016787">
    <property type="term" value="F:hydrolase activity"/>
    <property type="evidence" value="ECO:0007669"/>
    <property type="project" value="InterPro"/>
</dbReference>
<gene>
    <name evidence="2" type="ORF">ACO22_05647</name>
</gene>
<dbReference type="PANTHER" id="PTHR12905:SF0">
    <property type="entry name" value="CALCINEURIN-LIKE PHOSPHOESTERASE DOMAIN-CONTAINING PROTEIN"/>
    <property type="match status" value="1"/>
</dbReference>
<dbReference type="AlphaFoldDB" id="A0A1D2J9P6"/>
<protein>
    <recommendedName>
        <fullName evidence="1">Calcineurin-like phosphoesterase domain-containing protein</fullName>
    </recommendedName>
</protein>
<dbReference type="PANTHER" id="PTHR12905">
    <property type="entry name" value="METALLOPHOSPHOESTERASE"/>
    <property type="match status" value="1"/>
</dbReference>
<dbReference type="InterPro" id="IPR051693">
    <property type="entry name" value="UPF0046_metallophosphoest"/>
</dbReference>
<dbReference type="EMBL" id="LZYO01000260">
    <property type="protein sequence ID" value="ODH21607.1"/>
    <property type="molecule type" value="Genomic_DNA"/>
</dbReference>
<comment type="caution">
    <text evidence="2">The sequence shown here is derived from an EMBL/GenBank/DDBJ whole genome shotgun (WGS) entry which is preliminary data.</text>
</comment>
<feature type="domain" description="Calcineurin-like phosphoesterase" evidence="1">
    <location>
        <begin position="13"/>
        <end position="231"/>
    </location>
</feature>
<dbReference type="SUPFAM" id="SSF56300">
    <property type="entry name" value="Metallo-dependent phosphatases"/>
    <property type="match status" value="1"/>
</dbReference>
<dbReference type="InterPro" id="IPR004843">
    <property type="entry name" value="Calcineurin-like_PHP"/>
</dbReference>
<organism evidence="2 3">
    <name type="scientific">Paracoccidioides brasiliensis</name>
    <dbReference type="NCBI Taxonomy" id="121759"/>
    <lineage>
        <taxon>Eukaryota</taxon>
        <taxon>Fungi</taxon>
        <taxon>Dikarya</taxon>
        <taxon>Ascomycota</taxon>
        <taxon>Pezizomycotina</taxon>
        <taxon>Eurotiomycetes</taxon>
        <taxon>Eurotiomycetidae</taxon>
        <taxon>Onygenales</taxon>
        <taxon>Ajellomycetaceae</taxon>
        <taxon>Paracoccidioides</taxon>
    </lineage>
</organism>
<evidence type="ECO:0000313" key="3">
    <source>
        <dbReference type="Proteomes" id="UP000242814"/>
    </source>
</evidence>
<proteinExistence type="predicted"/>
<reference evidence="2 3" key="1">
    <citation type="submission" date="2016-06" db="EMBL/GenBank/DDBJ databases">
        <authorList>
            <person name="Kjaerup R.B."/>
            <person name="Dalgaard T.S."/>
            <person name="Juul-Madsen H.R."/>
        </authorList>
    </citation>
    <scope>NUCLEOTIDE SEQUENCE [LARGE SCALE GENOMIC DNA]</scope>
    <source>
        <strain evidence="2 3">Pb300</strain>
    </source>
</reference>
<dbReference type="VEuPathDB" id="FungiDB:PADG_12364"/>
<evidence type="ECO:0000313" key="2">
    <source>
        <dbReference type="EMBL" id="ODH21607.1"/>
    </source>
</evidence>
<dbReference type="Pfam" id="PF00149">
    <property type="entry name" value="Metallophos"/>
    <property type="match status" value="1"/>
</dbReference>
<sequence>MAATSSSGEVKTRFCLISDTHTYTPLPPDNWSPFRHPFPAADVLLHAGDLTMVGKENEHRATIGMLKSAEAELKIVIAGNHDITLDEDYYNSFGHRRHQAREDLVKIRDMYCGEEARRHGIIYMDEGVRTFRLKNGAQFTVYASPYQPEFCRWAFAYKRPQDRFNPPQEGTQFVAQNPIPDFPAVDVMLTHGPPRGVMDETISCEAVGCDHLRRAVTRAKPRLHCFGHIHEGYGAQRMEWAGEKATDIKLDQTTVLRDRASYINVSRDGDSPLRVGEETLFVNASIVTVQYDPVHAPWVIDIDLPCSWYIYDPVLIGIPTGGGGTCQVGGTSPVDVCGKVQQFGMASLDIINKEAIKPGEEISWNNELKNGMLHTTNILDEAISDDGSRIVAICNYVETCGSQCPVLSANPPNLESGEPNPTIDYGSVSRFVKSNKGRLSQGAMAAFEELALHRRSYFEAFNIFFKSDIVLRDLYAERCQLHMKWQDIKMHPDRFPVGDQQDVCNRVDINTRNCIREKAKRIAYIQELATCTVQLVKVKCRAISIVQNVHDEKTELQGQKQKLSKH</sequence>
<dbReference type="Gene3D" id="3.60.21.10">
    <property type="match status" value="1"/>
</dbReference>
<dbReference type="InterPro" id="IPR029052">
    <property type="entry name" value="Metallo-depent_PP-like"/>
</dbReference>
<dbReference type="Proteomes" id="UP000242814">
    <property type="component" value="Unassembled WGS sequence"/>
</dbReference>
<dbReference type="VEuPathDB" id="FungiDB:PABG_12334"/>
<accession>A0A1D2J9P6</accession>
<dbReference type="CDD" id="cd07379">
    <property type="entry name" value="MPP_239FB"/>
    <property type="match status" value="1"/>
</dbReference>
<name>A0A1D2J9P6_PARBR</name>
<evidence type="ECO:0000259" key="1">
    <source>
        <dbReference type="Pfam" id="PF00149"/>
    </source>
</evidence>